<feature type="region of interest" description="Disordered" evidence="1">
    <location>
        <begin position="138"/>
        <end position="184"/>
    </location>
</feature>
<dbReference type="EMBL" id="AZHC01000009">
    <property type="protein sequence ID" value="OAA44824.1"/>
    <property type="molecule type" value="Genomic_DNA"/>
</dbReference>
<keyword evidence="3" id="KW-1185">Reference proteome</keyword>
<evidence type="ECO:0000313" key="3">
    <source>
        <dbReference type="Proteomes" id="UP000243498"/>
    </source>
</evidence>
<dbReference type="AlphaFoldDB" id="A0A167F5E2"/>
<comment type="caution">
    <text evidence="2">The sequence shown here is derived from an EMBL/GenBank/DDBJ whole genome shotgun (WGS) entry which is preliminary data.</text>
</comment>
<dbReference type="Proteomes" id="UP000243498">
    <property type="component" value="Unassembled WGS sequence"/>
</dbReference>
<reference evidence="2 3" key="1">
    <citation type="journal article" date="2016" name="Genome Biol. Evol.">
        <title>Divergent and convergent evolution of fungal pathogenicity.</title>
        <authorList>
            <person name="Shang Y."/>
            <person name="Xiao G."/>
            <person name="Zheng P."/>
            <person name="Cen K."/>
            <person name="Zhan S."/>
            <person name="Wang C."/>
        </authorList>
    </citation>
    <scope>NUCLEOTIDE SEQUENCE [LARGE SCALE GENOMIC DNA]</scope>
    <source>
        <strain evidence="2 3">RCEF 4871</strain>
    </source>
</reference>
<feature type="compositionally biased region" description="Polar residues" evidence="1">
    <location>
        <begin position="287"/>
        <end position="310"/>
    </location>
</feature>
<organism evidence="2 3">
    <name type="scientific">Metarhizium rileyi (strain RCEF 4871)</name>
    <name type="common">Nomuraea rileyi</name>
    <dbReference type="NCBI Taxonomy" id="1649241"/>
    <lineage>
        <taxon>Eukaryota</taxon>
        <taxon>Fungi</taxon>
        <taxon>Dikarya</taxon>
        <taxon>Ascomycota</taxon>
        <taxon>Pezizomycotina</taxon>
        <taxon>Sordariomycetes</taxon>
        <taxon>Hypocreomycetidae</taxon>
        <taxon>Hypocreales</taxon>
        <taxon>Clavicipitaceae</taxon>
        <taxon>Metarhizium</taxon>
    </lineage>
</organism>
<sequence>MAAFNDPQKLADAIALARSFKAGRQPGDRKFDRSISPAKAVDYASSCNIYPFDPKKCRQGRIVERSKEYNASGFVQPSKRQYSGDALVKGWQIGQYRAEDAVFGKAVFDFLNREDPVTTPAATLKPIVQLPTCSQTTSYFTKPRSPDLADASTPLTPQSPIQEAKEDHTSSISSPQKDGDEQEADQLAEMLSSFSFKEDNCKEDTPGHILDRFLELLAKNFEITQDLDQEKRSCVMDSCATRAEAAEHDGNKQKAATNNSHRSNEVDRLISAIAKTVPAANRCERLSATTPAFTPSKPDSSNSAMENPSPKQIEVGDNDQLQEDPSFTGQFSKASDGTPPGHWPVVEKEATPTMPLTSTVWVPVQYPISDTFLDSTMTGTQIATPNLDSDKPQPMQGLSASRWANQPPQTSG</sequence>
<dbReference type="OMA" id="ANRCERL"/>
<accession>A0A167F5E2</accession>
<evidence type="ECO:0000313" key="2">
    <source>
        <dbReference type="EMBL" id="OAA44824.1"/>
    </source>
</evidence>
<dbReference type="OrthoDB" id="4939544at2759"/>
<name>A0A167F5E2_METRR</name>
<protein>
    <submittedName>
        <fullName evidence="2">Uncharacterized protein</fullName>
    </submittedName>
</protein>
<evidence type="ECO:0000256" key="1">
    <source>
        <dbReference type="SAM" id="MobiDB-lite"/>
    </source>
</evidence>
<feature type="region of interest" description="Disordered" evidence="1">
    <location>
        <begin position="379"/>
        <end position="412"/>
    </location>
</feature>
<proteinExistence type="predicted"/>
<feature type="region of interest" description="Disordered" evidence="1">
    <location>
        <begin position="245"/>
        <end position="264"/>
    </location>
</feature>
<feature type="compositionally biased region" description="Polar residues" evidence="1">
    <location>
        <begin position="323"/>
        <end position="335"/>
    </location>
</feature>
<feature type="compositionally biased region" description="Polar residues" evidence="1">
    <location>
        <begin position="396"/>
        <end position="412"/>
    </location>
</feature>
<feature type="region of interest" description="Disordered" evidence="1">
    <location>
        <begin position="286"/>
        <end position="341"/>
    </location>
</feature>
<gene>
    <name evidence="2" type="ORF">NOR_03578</name>
</gene>